<protein>
    <submittedName>
        <fullName evidence="2">Variable copy number DNA (pRB301)</fullName>
    </submittedName>
</protein>
<evidence type="ECO:0000313" key="2">
    <source>
        <dbReference type="EMBL" id="CAA29824.1"/>
    </source>
</evidence>
<reference evidence="2" key="1">
    <citation type="journal article" date="1987" name="Mol. Gen. Genet.">
        <title>Variable copy number DNA sequences in rice.</title>
        <authorList>
            <person name="Kikuchi S."/>
            <person name="Takaiwa F."/>
            <person name="Oono K."/>
        </authorList>
    </citation>
    <scope>NUCLEOTIDE SEQUENCE</scope>
</reference>
<keyword evidence="1" id="KW-0472">Membrane</keyword>
<organism evidence="2">
    <name type="scientific">Oryza sativa</name>
    <name type="common">Rice</name>
    <dbReference type="NCBI Taxonomy" id="4530"/>
    <lineage>
        <taxon>Eukaryota</taxon>
        <taxon>Viridiplantae</taxon>
        <taxon>Streptophyta</taxon>
        <taxon>Embryophyta</taxon>
        <taxon>Tracheophyta</taxon>
        <taxon>Spermatophyta</taxon>
        <taxon>Magnoliopsida</taxon>
        <taxon>Liliopsida</taxon>
        <taxon>Poales</taxon>
        <taxon>Poaceae</taxon>
        <taxon>BOP clade</taxon>
        <taxon>Oryzoideae</taxon>
        <taxon>Oryzeae</taxon>
        <taxon>Oryzinae</taxon>
        <taxon>Oryza</taxon>
    </lineage>
</organism>
<sequence>MSRGALIKKGKDGWEMLVKLGSLKNSILVFLVKSALGFSTCGGIVLLLVIWRVPPVGMPATLIKRVGRWIDLLVQLACVGELFYY</sequence>
<name>Q40743_ORYSA</name>
<dbReference type="PIR" id="S01057">
    <property type="entry name" value="S01057"/>
</dbReference>
<keyword evidence="1" id="KW-1133">Transmembrane helix</keyword>
<dbReference type="EMBL" id="X06611">
    <property type="protein sequence ID" value="CAA29824.1"/>
    <property type="molecule type" value="Genomic_DNA"/>
</dbReference>
<accession>Q40743</accession>
<proteinExistence type="predicted"/>
<dbReference type="AlphaFoldDB" id="Q40743"/>
<evidence type="ECO:0000256" key="1">
    <source>
        <dbReference type="SAM" id="Phobius"/>
    </source>
</evidence>
<feature type="transmembrane region" description="Helical" evidence="1">
    <location>
        <begin position="27"/>
        <end position="51"/>
    </location>
</feature>
<keyword evidence="1" id="KW-0812">Transmembrane</keyword>